<organism evidence="1 2">
    <name type="scientific">Eumeta variegata</name>
    <name type="common">Bagworm moth</name>
    <name type="synonym">Eumeta japonica</name>
    <dbReference type="NCBI Taxonomy" id="151549"/>
    <lineage>
        <taxon>Eukaryota</taxon>
        <taxon>Metazoa</taxon>
        <taxon>Ecdysozoa</taxon>
        <taxon>Arthropoda</taxon>
        <taxon>Hexapoda</taxon>
        <taxon>Insecta</taxon>
        <taxon>Pterygota</taxon>
        <taxon>Neoptera</taxon>
        <taxon>Endopterygota</taxon>
        <taxon>Lepidoptera</taxon>
        <taxon>Glossata</taxon>
        <taxon>Ditrysia</taxon>
        <taxon>Tineoidea</taxon>
        <taxon>Psychidae</taxon>
        <taxon>Oiketicinae</taxon>
        <taxon>Eumeta</taxon>
    </lineage>
</organism>
<accession>A0A4C1WHM4</accession>
<comment type="caution">
    <text evidence="1">The sequence shown here is derived from an EMBL/GenBank/DDBJ whole genome shotgun (WGS) entry which is preliminary data.</text>
</comment>
<evidence type="ECO:0000313" key="1">
    <source>
        <dbReference type="EMBL" id="GBP50022.1"/>
    </source>
</evidence>
<name>A0A4C1WHM4_EUMVA</name>
<proteinExistence type="predicted"/>
<dbReference type="EMBL" id="BGZK01000556">
    <property type="protein sequence ID" value="GBP50022.1"/>
    <property type="molecule type" value="Genomic_DNA"/>
</dbReference>
<evidence type="ECO:0000313" key="2">
    <source>
        <dbReference type="Proteomes" id="UP000299102"/>
    </source>
</evidence>
<protein>
    <submittedName>
        <fullName evidence="1">Uncharacterized protein</fullName>
    </submittedName>
</protein>
<dbReference type="Proteomes" id="UP000299102">
    <property type="component" value="Unassembled WGS sequence"/>
</dbReference>
<keyword evidence="2" id="KW-1185">Reference proteome</keyword>
<dbReference type="AlphaFoldDB" id="A0A4C1WHM4"/>
<reference evidence="1 2" key="1">
    <citation type="journal article" date="2019" name="Commun. Biol.">
        <title>The bagworm genome reveals a unique fibroin gene that provides high tensile strength.</title>
        <authorList>
            <person name="Kono N."/>
            <person name="Nakamura H."/>
            <person name="Ohtoshi R."/>
            <person name="Tomita M."/>
            <person name="Numata K."/>
            <person name="Arakawa K."/>
        </authorList>
    </citation>
    <scope>NUCLEOTIDE SEQUENCE [LARGE SCALE GENOMIC DNA]</scope>
</reference>
<gene>
    <name evidence="1" type="ORF">EVAR_46644_1</name>
</gene>
<sequence>MYAKLQRNRRPRIEGNPNDVVQSSHLESIKSEFAAHDVDLHNLIRCPARGHFHILLKAKEKSLTRTHIFIGRLTHGTYKPIAPSIGENVKLAVSAVIIALVTTIVAGPNSHRHDNSPHRAIEDLFQIQACGYFQTPEPEIKKIVGAYASAGGR</sequence>